<dbReference type="AlphaFoldDB" id="A0A9P7G3Y5"/>
<dbReference type="InterPro" id="IPR032675">
    <property type="entry name" value="LRR_dom_sf"/>
</dbReference>
<organism evidence="1 2">
    <name type="scientific">Asterophora parasitica</name>
    <dbReference type="NCBI Taxonomy" id="117018"/>
    <lineage>
        <taxon>Eukaryota</taxon>
        <taxon>Fungi</taxon>
        <taxon>Dikarya</taxon>
        <taxon>Basidiomycota</taxon>
        <taxon>Agaricomycotina</taxon>
        <taxon>Agaricomycetes</taxon>
        <taxon>Agaricomycetidae</taxon>
        <taxon>Agaricales</taxon>
        <taxon>Tricholomatineae</taxon>
        <taxon>Lyophyllaceae</taxon>
        <taxon>Asterophora</taxon>
    </lineage>
</organism>
<dbReference type="OrthoDB" id="3354475at2759"/>
<sequence length="222" mass="24984">MQALQSTLEILSVDIIPLVSSPPGFIAFTNSLLHHRCLPTLRSLTIRASKWNTVLTAPEFRGLFVLHALEVLHISNITSHELDDTCIADAAPSWPSLEQFHIEAPEDIGPTSIPPNVTLAGLIPLIRHCPELNSFSIPIHAKPFDVNLLQPGDRNMTIEYLHFEASTIEAPAAVYRRLLLMFPKLEWIVTHHLLANDDEEGWGYIREVLQESTDSWDSDYDH</sequence>
<evidence type="ECO:0008006" key="3">
    <source>
        <dbReference type="Google" id="ProtNLM"/>
    </source>
</evidence>
<reference evidence="1" key="2">
    <citation type="submission" date="2021-10" db="EMBL/GenBank/DDBJ databases">
        <title>Phylogenomics reveals ancestral predisposition of the termite-cultivated fungus Termitomyces towards a domesticated lifestyle.</title>
        <authorList>
            <person name="Auxier B."/>
            <person name="Grum-Grzhimaylo A."/>
            <person name="Cardenas M.E."/>
            <person name="Lodge J.D."/>
            <person name="Laessoe T."/>
            <person name="Pedersen O."/>
            <person name="Smith M.E."/>
            <person name="Kuyper T.W."/>
            <person name="Franco-Molano E.A."/>
            <person name="Baroni T.J."/>
            <person name="Aanen D.K."/>
        </authorList>
    </citation>
    <scope>NUCLEOTIDE SEQUENCE</scope>
    <source>
        <strain evidence="1">AP01</strain>
        <tissue evidence="1">Mycelium</tissue>
    </source>
</reference>
<proteinExistence type="predicted"/>
<evidence type="ECO:0000313" key="1">
    <source>
        <dbReference type="EMBL" id="KAG5642651.1"/>
    </source>
</evidence>
<accession>A0A9P7G3Y5</accession>
<keyword evidence="2" id="KW-1185">Reference proteome</keyword>
<comment type="caution">
    <text evidence="1">The sequence shown here is derived from an EMBL/GenBank/DDBJ whole genome shotgun (WGS) entry which is preliminary data.</text>
</comment>
<evidence type="ECO:0000313" key="2">
    <source>
        <dbReference type="Proteomes" id="UP000775547"/>
    </source>
</evidence>
<reference evidence="1" key="1">
    <citation type="submission" date="2020-07" db="EMBL/GenBank/DDBJ databases">
        <authorList>
            <person name="Nieuwenhuis M."/>
            <person name="Van De Peppel L.J.J."/>
        </authorList>
    </citation>
    <scope>NUCLEOTIDE SEQUENCE</scope>
    <source>
        <strain evidence="1">AP01</strain>
        <tissue evidence="1">Mycelium</tissue>
    </source>
</reference>
<gene>
    <name evidence="1" type="ORF">DXG03_002363</name>
</gene>
<dbReference type="EMBL" id="JABCKV010000168">
    <property type="protein sequence ID" value="KAG5642651.1"/>
    <property type="molecule type" value="Genomic_DNA"/>
</dbReference>
<protein>
    <recommendedName>
        <fullName evidence="3">F-box domain-containing protein</fullName>
    </recommendedName>
</protein>
<dbReference type="Gene3D" id="3.80.10.10">
    <property type="entry name" value="Ribonuclease Inhibitor"/>
    <property type="match status" value="1"/>
</dbReference>
<name>A0A9P7G3Y5_9AGAR</name>
<dbReference type="Proteomes" id="UP000775547">
    <property type="component" value="Unassembled WGS sequence"/>
</dbReference>